<accession>A0A2H4JAV8</accession>
<protein>
    <recommendedName>
        <fullName evidence="3">Mu-like prophage protein gp16</fullName>
    </recommendedName>
</protein>
<sequence length="161" mass="18716">MAYKRNQYQGSIRAIWGLAKSPELMLEEEDLYSIIQRETKKDSMRKLSQSEIDKVCRVLQNMKDDITRAEKGKRTDTGGNTETERLRKKVYALTGELGWNDNNNRINGFVKKMLNVERIEWLSYAQCNKLIEILKKMVKRQEEEAVANGSKEAAKEKTPDQ</sequence>
<evidence type="ECO:0008006" key="3">
    <source>
        <dbReference type="Google" id="ProtNLM"/>
    </source>
</evidence>
<feature type="compositionally biased region" description="Basic and acidic residues" evidence="1">
    <location>
        <begin position="152"/>
        <end position="161"/>
    </location>
</feature>
<dbReference type="Pfam" id="PF06252">
    <property type="entry name" value="GemA"/>
    <property type="match status" value="1"/>
</dbReference>
<proteinExistence type="predicted"/>
<gene>
    <name evidence="2" type="ORF">10S7_15</name>
</gene>
<organism evidence="2">
    <name type="scientific">uncultured Caudovirales phage</name>
    <dbReference type="NCBI Taxonomy" id="2100421"/>
    <lineage>
        <taxon>Viruses</taxon>
        <taxon>Duplodnaviria</taxon>
        <taxon>Heunggongvirae</taxon>
        <taxon>Uroviricota</taxon>
        <taxon>Caudoviricetes</taxon>
        <taxon>Peduoviridae</taxon>
        <taxon>Maltschvirus</taxon>
        <taxon>Maltschvirus maltsch</taxon>
    </lineage>
</organism>
<name>A0A2H4JAV8_9CAUD</name>
<dbReference type="InterPro" id="IPR009363">
    <property type="entry name" value="Phage_Mu_Gp16"/>
</dbReference>
<reference evidence="2" key="1">
    <citation type="submission" date="2017-06" db="EMBL/GenBank/DDBJ databases">
        <title>Novel phages from South African skin metaviromes.</title>
        <authorList>
            <person name="van Zyl L.J."/>
            <person name="Abrahams Y."/>
            <person name="Stander E.A."/>
            <person name="Kirby B.M."/>
            <person name="Clavaud C."/>
            <person name="Farcet C."/>
            <person name="Breton L."/>
            <person name="Trindade M.I."/>
        </authorList>
    </citation>
    <scope>NUCLEOTIDE SEQUENCE</scope>
</reference>
<evidence type="ECO:0000256" key="1">
    <source>
        <dbReference type="SAM" id="MobiDB-lite"/>
    </source>
</evidence>
<feature type="region of interest" description="Disordered" evidence="1">
    <location>
        <begin position="142"/>
        <end position="161"/>
    </location>
</feature>
<evidence type="ECO:0000313" key="2">
    <source>
        <dbReference type="EMBL" id="ASN72392.1"/>
    </source>
</evidence>
<dbReference type="EMBL" id="MF417952">
    <property type="protein sequence ID" value="ASN72392.1"/>
    <property type="molecule type" value="Genomic_DNA"/>
</dbReference>